<feature type="domain" description="Methylated-DNA-[protein]-cysteine S-methyltransferase DNA binding" evidence="7">
    <location>
        <begin position="8"/>
        <end position="83"/>
    </location>
</feature>
<keyword evidence="4" id="KW-0227">DNA damage</keyword>
<dbReference type="GO" id="GO:0006281">
    <property type="term" value="P:DNA repair"/>
    <property type="evidence" value="ECO:0007669"/>
    <property type="project" value="UniProtKB-KW"/>
</dbReference>
<evidence type="ECO:0000313" key="8">
    <source>
        <dbReference type="EMBL" id="ERK38840.1"/>
    </source>
</evidence>
<comment type="catalytic activity">
    <reaction evidence="6">
        <text>a 6-O-methyl-2'-deoxyguanosine in DNA + L-cysteinyl-[protein] = S-methyl-L-cysteinyl-[protein] + a 2'-deoxyguanosine in DNA</text>
        <dbReference type="Rhea" id="RHEA:24000"/>
        <dbReference type="Rhea" id="RHEA-COMP:10131"/>
        <dbReference type="Rhea" id="RHEA-COMP:10132"/>
        <dbReference type="Rhea" id="RHEA-COMP:11367"/>
        <dbReference type="Rhea" id="RHEA-COMP:11368"/>
        <dbReference type="ChEBI" id="CHEBI:29950"/>
        <dbReference type="ChEBI" id="CHEBI:82612"/>
        <dbReference type="ChEBI" id="CHEBI:85445"/>
        <dbReference type="ChEBI" id="CHEBI:85448"/>
        <dbReference type="EC" id="2.1.1.63"/>
    </reaction>
</comment>
<sequence>MQVDTRLFRQSVTDIVRAIPPGRVLTYGRIAVLTGFPRHARLVGRVLHGMETADIPCHRVVDGTGRTAPGWHEQTEMLRHEGVRFRPNGHVDLKASLWRLDELI</sequence>
<comment type="caution">
    <text evidence="8">The sequence shown here is derived from an EMBL/GenBank/DDBJ whole genome shotgun (WGS) entry which is preliminary data.</text>
</comment>
<dbReference type="EC" id="2.1.1.63" evidence="8"/>
<dbReference type="RefSeq" id="WP_021589975.1">
    <property type="nucleotide sequence ID" value="NZ_AWEY01000032.1"/>
</dbReference>
<name>U2NL77_9BACT</name>
<dbReference type="Pfam" id="PF01035">
    <property type="entry name" value="DNA_binding_1"/>
    <property type="match status" value="1"/>
</dbReference>
<organism evidence="8 9">
    <name type="scientific">Segatella baroniae F0067</name>
    <dbReference type="NCBI Taxonomy" id="1115809"/>
    <lineage>
        <taxon>Bacteria</taxon>
        <taxon>Pseudomonadati</taxon>
        <taxon>Bacteroidota</taxon>
        <taxon>Bacteroidia</taxon>
        <taxon>Bacteroidales</taxon>
        <taxon>Prevotellaceae</taxon>
        <taxon>Segatella</taxon>
    </lineage>
</organism>
<evidence type="ECO:0000256" key="5">
    <source>
        <dbReference type="ARBA" id="ARBA00023204"/>
    </source>
</evidence>
<dbReference type="InterPro" id="IPR014048">
    <property type="entry name" value="MethylDNA_cys_MeTrfase_DNA-bd"/>
</dbReference>
<dbReference type="AlphaFoldDB" id="U2NL77"/>
<dbReference type="InterPro" id="IPR001497">
    <property type="entry name" value="MethylDNA_cys_MeTrfase_AS"/>
</dbReference>
<keyword evidence="3 8" id="KW-0808">Transferase</keyword>
<evidence type="ECO:0000256" key="3">
    <source>
        <dbReference type="ARBA" id="ARBA00022679"/>
    </source>
</evidence>
<dbReference type="InterPro" id="IPR052520">
    <property type="entry name" value="ATL_DNA_repair"/>
</dbReference>
<keyword evidence="2 8" id="KW-0489">Methyltransferase</keyword>
<accession>U2NL77</accession>
<keyword evidence="8" id="KW-0238">DNA-binding</keyword>
<keyword evidence="9" id="KW-1185">Reference proteome</keyword>
<dbReference type="InterPro" id="IPR036388">
    <property type="entry name" value="WH-like_DNA-bd_sf"/>
</dbReference>
<dbReference type="SUPFAM" id="SSF46767">
    <property type="entry name" value="Methylated DNA-protein cysteine methyltransferase, C-terminal domain"/>
    <property type="match status" value="1"/>
</dbReference>
<keyword evidence="5" id="KW-0234">DNA repair</keyword>
<dbReference type="CDD" id="cd06445">
    <property type="entry name" value="ATase"/>
    <property type="match status" value="1"/>
</dbReference>
<evidence type="ECO:0000259" key="7">
    <source>
        <dbReference type="Pfam" id="PF01035"/>
    </source>
</evidence>
<dbReference type="PANTHER" id="PTHR42942:SF1">
    <property type="entry name" value="ALKYLTRANSFERASE-LIKE PROTEIN 1"/>
    <property type="match status" value="1"/>
</dbReference>
<evidence type="ECO:0000256" key="6">
    <source>
        <dbReference type="ARBA" id="ARBA00049348"/>
    </source>
</evidence>
<dbReference type="PROSITE" id="PS00374">
    <property type="entry name" value="MGMT"/>
    <property type="match status" value="1"/>
</dbReference>
<evidence type="ECO:0000313" key="9">
    <source>
        <dbReference type="Proteomes" id="UP000016648"/>
    </source>
</evidence>
<dbReference type="PANTHER" id="PTHR42942">
    <property type="entry name" value="6-O-METHYLGUANINE DNA METHYLTRANSFERASE"/>
    <property type="match status" value="1"/>
</dbReference>
<evidence type="ECO:0000256" key="2">
    <source>
        <dbReference type="ARBA" id="ARBA00022603"/>
    </source>
</evidence>
<dbReference type="EMBL" id="AWEY01000032">
    <property type="protein sequence ID" value="ERK38840.1"/>
    <property type="molecule type" value="Genomic_DNA"/>
</dbReference>
<dbReference type="GO" id="GO:0003908">
    <property type="term" value="F:methylated-DNA-[protein]-cysteine S-methyltransferase activity"/>
    <property type="evidence" value="ECO:0007669"/>
    <property type="project" value="UniProtKB-EC"/>
</dbReference>
<dbReference type="Proteomes" id="UP000016648">
    <property type="component" value="Unassembled WGS sequence"/>
</dbReference>
<evidence type="ECO:0000256" key="1">
    <source>
        <dbReference type="ARBA" id="ARBA00001286"/>
    </source>
</evidence>
<comment type="catalytic activity">
    <reaction evidence="1">
        <text>a 4-O-methyl-thymidine in DNA + L-cysteinyl-[protein] = a thymidine in DNA + S-methyl-L-cysteinyl-[protein]</text>
        <dbReference type="Rhea" id="RHEA:53428"/>
        <dbReference type="Rhea" id="RHEA-COMP:10131"/>
        <dbReference type="Rhea" id="RHEA-COMP:10132"/>
        <dbReference type="Rhea" id="RHEA-COMP:13555"/>
        <dbReference type="Rhea" id="RHEA-COMP:13556"/>
        <dbReference type="ChEBI" id="CHEBI:29950"/>
        <dbReference type="ChEBI" id="CHEBI:82612"/>
        <dbReference type="ChEBI" id="CHEBI:137386"/>
        <dbReference type="ChEBI" id="CHEBI:137387"/>
        <dbReference type="EC" id="2.1.1.63"/>
    </reaction>
</comment>
<proteinExistence type="predicted"/>
<dbReference type="PATRIC" id="fig|1115809.3.peg.1764"/>
<evidence type="ECO:0000256" key="4">
    <source>
        <dbReference type="ARBA" id="ARBA00022763"/>
    </source>
</evidence>
<dbReference type="InterPro" id="IPR036217">
    <property type="entry name" value="MethylDNA_cys_MeTrfase_DNAb"/>
</dbReference>
<dbReference type="Gene3D" id="1.10.10.10">
    <property type="entry name" value="Winged helix-like DNA-binding domain superfamily/Winged helix DNA-binding domain"/>
    <property type="match status" value="1"/>
</dbReference>
<protein>
    <submittedName>
        <fullName evidence="8">DNA-binding domain, methylated-DNA-[protein]-cysteine S-methyltransferase family protein</fullName>
        <ecNumber evidence="8">2.1.1.63</ecNumber>
    </submittedName>
</protein>
<dbReference type="GO" id="GO:0003677">
    <property type="term" value="F:DNA binding"/>
    <property type="evidence" value="ECO:0007669"/>
    <property type="project" value="UniProtKB-KW"/>
</dbReference>
<dbReference type="GO" id="GO:0032259">
    <property type="term" value="P:methylation"/>
    <property type="evidence" value="ECO:0007669"/>
    <property type="project" value="UniProtKB-KW"/>
</dbReference>
<reference evidence="8 9" key="1">
    <citation type="submission" date="2013-08" db="EMBL/GenBank/DDBJ databases">
        <authorList>
            <person name="Durkin A.S."/>
            <person name="Haft D.R."/>
            <person name="McCorrison J."/>
            <person name="Torralba M."/>
            <person name="Gillis M."/>
            <person name="Haft D.H."/>
            <person name="Methe B."/>
            <person name="Sutton G."/>
            <person name="Nelson K.E."/>
        </authorList>
    </citation>
    <scope>NUCLEOTIDE SEQUENCE [LARGE SCALE GENOMIC DNA]</scope>
    <source>
        <strain evidence="8 9">F0067</strain>
    </source>
</reference>
<gene>
    <name evidence="8" type="ORF">HMPREF9135_0756</name>
</gene>